<dbReference type="PANTHER" id="PTHR40761:SF1">
    <property type="entry name" value="CONSERVED INTEGRAL MEMBRANE ALANINE VALINE AND LEUCINE RICH PROTEIN-RELATED"/>
    <property type="match status" value="1"/>
</dbReference>
<feature type="transmembrane region" description="Helical" evidence="1">
    <location>
        <begin position="47"/>
        <end position="80"/>
    </location>
</feature>
<name>A0A1H9KH30_9PSEU</name>
<dbReference type="Proteomes" id="UP000199028">
    <property type="component" value="Unassembled WGS sequence"/>
</dbReference>
<organism evidence="2 3">
    <name type="scientific">Lentzea flaviverrucosa</name>
    <dbReference type="NCBI Taxonomy" id="200379"/>
    <lineage>
        <taxon>Bacteria</taxon>
        <taxon>Bacillati</taxon>
        <taxon>Actinomycetota</taxon>
        <taxon>Actinomycetes</taxon>
        <taxon>Pseudonocardiales</taxon>
        <taxon>Pseudonocardiaceae</taxon>
        <taxon>Lentzea</taxon>
    </lineage>
</organism>
<dbReference type="PANTHER" id="PTHR40761">
    <property type="entry name" value="CONSERVED INTEGRAL MEMBRANE ALANINE VALINE AND LEUCINE RICH PROTEIN-RELATED"/>
    <property type="match status" value="1"/>
</dbReference>
<sequence length="375" mass="38555">MVGVAILCAVLAAGCSALGAMWQHAGVRETGDLKLTSALQLVRSRRWVHGFLVLLACAVLQVVALSLAPVSVVAPLNALAIPIIAVCRARRLSGLLAVAVLVATAGIVAFVSITAGEAVPTQVSPKVALQAGQLVVAGVLVCVVAATFTVGAVRALALSVGAGIAYGLVAVLVRDVTTGLPVIEWVSLGGLAVAFLTGAWFIQLGYAAGPPDLVVAGQTVVNPIVAAWIGIKLLGEGTGMSGLSQAGLAISAVAAVSGTVVLAYYHRVRVGASTPRRSSTPSSRVAAVRWAGTSSPRCRAHGRFRVRAARICCAALVWALSGRTWSCTARRRSGTRCGWFGPCWPRNPHTWCTSRSSAATRYRSPITSRSSPPSG</sequence>
<dbReference type="RefSeq" id="WP_342768728.1">
    <property type="nucleotide sequence ID" value="NZ_FOFT01000003.1"/>
</dbReference>
<feature type="transmembrane region" description="Helical" evidence="1">
    <location>
        <begin position="92"/>
        <end position="115"/>
    </location>
</feature>
<dbReference type="AlphaFoldDB" id="A0A1H9KH30"/>
<feature type="transmembrane region" description="Helical" evidence="1">
    <location>
        <begin position="185"/>
        <end position="206"/>
    </location>
</feature>
<keyword evidence="1" id="KW-0472">Membrane</keyword>
<feature type="transmembrane region" description="Helical" evidence="1">
    <location>
        <begin position="213"/>
        <end position="231"/>
    </location>
</feature>
<dbReference type="EMBL" id="FOFT01000003">
    <property type="protein sequence ID" value="SEQ98450.1"/>
    <property type="molecule type" value="Genomic_DNA"/>
</dbReference>
<feature type="transmembrane region" description="Helical" evidence="1">
    <location>
        <begin position="127"/>
        <end position="148"/>
    </location>
</feature>
<evidence type="ECO:0008006" key="4">
    <source>
        <dbReference type="Google" id="ProtNLM"/>
    </source>
</evidence>
<feature type="transmembrane region" description="Helical" evidence="1">
    <location>
        <begin position="243"/>
        <end position="265"/>
    </location>
</feature>
<keyword evidence="3" id="KW-1185">Reference proteome</keyword>
<evidence type="ECO:0000256" key="1">
    <source>
        <dbReference type="SAM" id="Phobius"/>
    </source>
</evidence>
<reference evidence="3" key="1">
    <citation type="submission" date="2016-10" db="EMBL/GenBank/DDBJ databases">
        <authorList>
            <person name="Varghese N."/>
            <person name="Submissions S."/>
        </authorList>
    </citation>
    <scope>NUCLEOTIDE SEQUENCE [LARGE SCALE GENOMIC DNA]</scope>
    <source>
        <strain evidence="3">CGMCC 4.578</strain>
    </source>
</reference>
<keyword evidence="1" id="KW-1133">Transmembrane helix</keyword>
<protein>
    <recommendedName>
        <fullName evidence="4">Magnesium transporter NIPA</fullName>
    </recommendedName>
</protein>
<accession>A0A1H9KH30</accession>
<proteinExistence type="predicted"/>
<evidence type="ECO:0000313" key="3">
    <source>
        <dbReference type="Proteomes" id="UP000199028"/>
    </source>
</evidence>
<gene>
    <name evidence="2" type="ORF">SAMN05216195_103598</name>
</gene>
<feature type="transmembrane region" description="Helical" evidence="1">
    <location>
        <begin position="155"/>
        <end position="173"/>
    </location>
</feature>
<keyword evidence="1" id="KW-0812">Transmembrane</keyword>
<evidence type="ECO:0000313" key="2">
    <source>
        <dbReference type="EMBL" id="SEQ98450.1"/>
    </source>
</evidence>